<organism evidence="1 2">
    <name type="scientific">Mangrovivirga cuniculi</name>
    <dbReference type="NCBI Taxonomy" id="2715131"/>
    <lineage>
        <taxon>Bacteria</taxon>
        <taxon>Pseudomonadati</taxon>
        <taxon>Bacteroidota</taxon>
        <taxon>Cytophagia</taxon>
        <taxon>Cytophagales</taxon>
        <taxon>Mangrovivirgaceae</taxon>
        <taxon>Mangrovivirga</taxon>
    </lineage>
</organism>
<dbReference type="Pfam" id="PF07676">
    <property type="entry name" value="PD40"/>
    <property type="match status" value="1"/>
</dbReference>
<dbReference type="AlphaFoldDB" id="A0A4D7K8N4"/>
<dbReference type="Proteomes" id="UP000298616">
    <property type="component" value="Chromosome"/>
</dbReference>
<protein>
    <recommendedName>
        <fullName evidence="3">WD40-like Beta Propeller Repeat</fullName>
    </recommendedName>
</protein>
<gene>
    <name evidence="1" type="ORF">DCC35_13235</name>
</gene>
<evidence type="ECO:0008006" key="3">
    <source>
        <dbReference type="Google" id="ProtNLM"/>
    </source>
</evidence>
<keyword evidence="2" id="KW-1185">Reference proteome</keyword>
<dbReference type="OrthoDB" id="9809364at2"/>
<dbReference type="EMBL" id="CP028923">
    <property type="protein sequence ID" value="QCK15638.1"/>
    <property type="molecule type" value="Genomic_DNA"/>
</dbReference>
<evidence type="ECO:0000313" key="1">
    <source>
        <dbReference type="EMBL" id="QCK15638.1"/>
    </source>
</evidence>
<sequence length="298" mass="34145">MIKKLYFIACLSISALSCENKSENFKVDFLTDNIPEGTPIEFQTYNIPNDFIIHKGIFSPSLDEYYYTISDRQFEQFDVYVQRKQNGQWSEPEKAFFNSEYSEHGMSFAPNGNTLYFSSTRPTKVKGIPETWHIWRSSKVNGKWSTPEFINIPNLANKLVSHPTISNSGTMYFHASNLDYSDMDIYLSKNTDGVFEPAQKASIIADTPSGKCTPYVSPSEDYLIFASIGEDLDLMITFKDGSGKWTNTKKLNENINTKGQGNPYVTPDDKFLFFTVIDDRDDSWKIKWVNIESELENN</sequence>
<dbReference type="InterPro" id="IPR011659">
    <property type="entry name" value="WD40"/>
</dbReference>
<dbReference type="SUPFAM" id="SSF82171">
    <property type="entry name" value="DPP6 N-terminal domain-like"/>
    <property type="match status" value="1"/>
</dbReference>
<proteinExistence type="predicted"/>
<reference evidence="1 2" key="1">
    <citation type="submission" date="2018-04" db="EMBL/GenBank/DDBJ databases">
        <title>Complete genome uncultured novel isolate.</title>
        <authorList>
            <person name="Merlino G."/>
        </authorList>
    </citation>
    <scope>NUCLEOTIDE SEQUENCE [LARGE SCALE GENOMIC DNA]</scope>
    <source>
        <strain evidence="2">R1DC9</strain>
    </source>
</reference>
<name>A0A4D7K8N4_9BACT</name>
<evidence type="ECO:0000313" key="2">
    <source>
        <dbReference type="Proteomes" id="UP000298616"/>
    </source>
</evidence>
<dbReference type="KEGG" id="fpf:DCC35_13235"/>
<accession>A0A4D7K8N4</accession>
<dbReference type="PROSITE" id="PS51257">
    <property type="entry name" value="PROKAR_LIPOPROTEIN"/>
    <property type="match status" value="1"/>
</dbReference>